<comment type="function">
    <text evidence="2">Pyridoxal 5'-phosphate (PLP)-binding protein, which is involved in PLP homeostasis.</text>
</comment>
<dbReference type="AlphaFoldDB" id="A0A660SAL3"/>
<comment type="similarity">
    <text evidence="2 4">Belongs to the pyridoxal phosphate-binding protein YggS/PROSC family.</text>
</comment>
<evidence type="ECO:0000256" key="4">
    <source>
        <dbReference type="RuleBase" id="RU004514"/>
    </source>
</evidence>
<dbReference type="Pfam" id="PF01168">
    <property type="entry name" value="Ala_racemase_N"/>
    <property type="match status" value="1"/>
</dbReference>
<comment type="cofactor">
    <cofactor evidence="3">
        <name>pyridoxal 5'-phosphate</name>
        <dbReference type="ChEBI" id="CHEBI:597326"/>
    </cofactor>
</comment>
<dbReference type="GO" id="GO:0030170">
    <property type="term" value="F:pyridoxal phosphate binding"/>
    <property type="evidence" value="ECO:0007669"/>
    <property type="project" value="UniProtKB-UniRule"/>
</dbReference>
<protein>
    <recommendedName>
        <fullName evidence="2">Pyridoxal phosphate homeostasis protein</fullName>
        <shortName evidence="2">PLP homeostasis protein</shortName>
    </recommendedName>
</protein>
<proteinExistence type="inferred from homology"/>
<name>A0A660SAL3_UNCT6</name>
<dbReference type="InterPro" id="IPR011078">
    <property type="entry name" value="PyrdxlP_homeostasis"/>
</dbReference>
<feature type="domain" description="Alanine racemase N-terminal" evidence="5">
    <location>
        <begin position="3"/>
        <end position="221"/>
    </location>
</feature>
<dbReference type="EMBL" id="QNBC01000042">
    <property type="protein sequence ID" value="RKX66477.1"/>
    <property type="molecule type" value="Genomic_DNA"/>
</dbReference>
<evidence type="ECO:0000313" key="7">
    <source>
        <dbReference type="Proteomes" id="UP000282321"/>
    </source>
</evidence>
<dbReference type="PANTHER" id="PTHR10146">
    <property type="entry name" value="PROLINE SYNTHETASE CO-TRANSCRIBED BACTERIAL HOMOLOG PROTEIN"/>
    <property type="match status" value="1"/>
</dbReference>
<evidence type="ECO:0000259" key="5">
    <source>
        <dbReference type="Pfam" id="PF01168"/>
    </source>
</evidence>
<reference evidence="6 7" key="1">
    <citation type="submission" date="2018-06" db="EMBL/GenBank/DDBJ databases">
        <title>Extensive metabolic versatility and redundancy in microbially diverse, dynamic hydrothermal sediments.</title>
        <authorList>
            <person name="Dombrowski N."/>
            <person name="Teske A."/>
            <person name="Baker B.J."/>
        </authorList>
    </citation>
    <scope>NUCLEOTIDE SEQUENCE [LARGE SCALE GENOMIC DNA]</scope>
    <source>
        <strain evidence="6">B35_G9</strain>
    </source>
</reference>
<dbReference type="Proteomes" id="UP000282321">
    <property type="component" value="Unassembled WGS sequence"/>
</dbReference>
<dbReference type="HAMAP" id="MF_02087">
    <property type="entry name" value="PLP_homeostasis"/>
    <property type="match status" value="1"/>
</dbReference>
<feature type="modified residue" description="N6-(pyridoxal phosphate)lysine" evidence="2 3">
    <location>
        <position position="26"/>
    </location>
</feature>
<dbReference type="PIRSF" id="PIRSF004848">
    <property type="entry name" value="YBL036c_PLPDEIII"/>
    <property type="match status" value="1"/>
</dbReference>
<dbReference type="Gene3D" id="3.20.20.10">
    <property type="entry name" value="Alanine racemase"/>
    <property type="match status" value="1"/>
</dbReference>
<evidence type="ECO:0000313" key="6">
    <source>
        <dbReference type="EMBL" id="RKX66477.1"/>
    </source>
</evidence>
<dbReference type="NCBIfam" id="TIGR00044">
    <property type="entry name" value="YggS family pyridoxal phosphate-dependent enzyme"/>
    <property type="match status" value="1"/>
</dbReference>
<dbReference type="CDD" id="cd00635">
    <property type="entry name" value="PLPDE_III_YBL036c_like"/>
    <property type="match status" value="1"/>
</dbReference>
<organism evidence="6 7">
    <name type="scientific">candidate division TA06 bacterium</name>
    <dbReference type="NCBI Taxonomy" id="2250710"/>
    <lineage>
        <taxon>Bacteria</taxon>
        <taxon>Bacteria division TA06</taxon>
    </lineage>
</organism>
<comment type="caution">
    <text evidence="6">The sequence shown here is derived from an EMBL/GenBank/DDBJ whole genome shotgun (WGS) entry which is preliminary data.</text>
</comment>
<accession>A0A660SAL3</accession>
<evidence type="ECO:0000256" key="3">
    <source>
        <dbReference type="PIRSR" id="PIRSR004848-1"/>
    </source>
</evidence>
<keyword evidence="1 2" id="KW-0663">Pyridoxal phosphate</keyword>
<dbReference type="PANTHER" id="PTHR10146:SF14">
    <property type="entry name" value="PYRIDOXAL PHOSPHATE HOMEOSTASIS PROTEIN"/>
    <property type="match status" value="1"/>
</dbReference>
<gene>
    <name evidence="6" type="ORF">DRP44_04065</name>
</gene>
<dbReference type="SUPFAM" id="SSF51419">
    <property type="entry name" value="PLP-binding barrel"/>
    <property type="match status" value="1"/>
</dbReference>
<sequence>MGRIRENVERILNEIPDYVRLEIAAKTRSAEEIREAIDAGVHIIGENYIKDVKKVYPLLGKIAQWHFIGSPDMQKHDLLKNKYLEIFDMIETVDSEKIAIEINEKCKKIGKTMDVLIEVNSGREVQKSGVMPEDTLELVKKLGSLENIRIKGLMTMGPRLGNPEDSRPFFKETKRIFDEIKKLNMPGVEMKYLSMGMSNSYKIAISEGANIIRLGTVIFGPREL</sequence>
<dbReference type="InterPro" id="IPR001608">
    <property type="entry name" value="Ala_racemase_N"/>
</dbReference>
<evidence type="ECO:0000256" key="2">
    <source>
        <dbReference type="HAMAP-Rule" id="MF_02087"/>
    </source>
</evidence>
<evidence type="ECO:0000256" key="1">
    <source>
        <dbReference type="ARBA" id="ARBA00022898"/>
    </source>
</evidence>
<dbReference type="InterPro" id="IPR029066">
    <property type="entry name" value="PLP-binding_barrel"/>
</dbReference>